<gene>
    <name evidence="2" type="ORF">FPZ41_00485</name>
    <name evidence="3" type="ORF">FPZ41_01190</name>
</gene>
<dbReference type="EMBL" id="VMNX01000001">
    <property type="protein sequence ID" value="MPY47138.1"/>
    <property type="molecule type" value="Genomic_DNA"/>
</dbReference>
<keyword evidence="4" id="KW-1185">Reference proteome</keyword>
<sequence>MTDETIHDNENPDGSSADGKKVVSLPLTEGAIRALDVLAAMTAADGTSYLDIFNDTRDLD</sequence>
<evidence type="ECO:0000313" key="3">
    <source>
        <dbReference type="EMBL" id="MPY47277.1"/>
    </source>
</evidence>
<protein>
    <submittedName>
        <fullName evidence="2">Uncharacterized protein</fullName>
    </submittedName>
</protein>
<evidence type="ECO:0000256" key="1">
    <source>
        <dbReference type="SAM" id="MobiDB-lite"/>
    </source>
</evidence>
<dbReference type="Proteomes" id="UP000373149">
    <property type="component" value="Unassembled WGS sequence"/>
</dbReference>
<evidence type="ECO:0000313" key="2">
    <source>
        <dbReference type="EMBL" id="MPY47138.1"/>
    </source>
</evidence>
<proteinExistence type="predicted"/>
<name>A0A5N8WKX2_9ACTN</name>
<reference evidence="2 4" key="1">
    <citation type="submission" date="2019-09" db="EMBL/GenBank/DDBJ databases">
        <authorList>
            <person name="Duangmal K."/>
            <person name="Teo W.F.A."/>
            <person name="Lipun K."/>
        </authorList>
    </citation>
    <scope>NUCLEOTIDE SEQUENCE [LARGE SCALE GENOMIC DNA]</scope>
    <source>
        <strain evidence="2 4">K1PN6</strain>
    </source>
</reference>
<dbReference type="EMBL" id="VMNX01000001">
    <property type="protein sequence ID" value="MPY47277.1"/>
    <property type="molecule type" value="Genomic_DNA"/>
</dbReference>
<comment type="caution">
    <text evidence="2">The sequence shown here is derived from an EMBL/GenBank/DDBJ whole genome shotgun (WGS) entry which is preliminary data.</text>
</comment>
<dbReference type="RefSeq" id="WP_152857983.1">
    <property type="nucleotide sequence ID" value="NZ_VMNX01000001.1"/>
</dbReference>
<feature type="region of interest" description="Disordered" evidence="1">
    <location>
        <begin position="1"/>
        <end position="22"/>
    </location>
</feature>
<feature type="compositionally biased region" description="Basic and acidic residues" evidence="1">
    <location>
        <begin position="1"/>
        <end position="10"/>
    </location>
</feature>
<accession>A0A5N8WKX2</accession>
<dbReference type="AlphaFoldDB" id="A0A5N8WKX2"/>
<organism evidence="2 4">
    <name type="scientific">Streptomyces acidicola</name>
    <dbReference type="NCBI Taxonomy" id="2596892"/>
    <lineage>
        <taxon>Bacteria</taxon>
        <taxon>Bacillati</taxon>
        <taxon>Actinomycetota</taxon>
        <taxon>Actinomycetes</taxon>
        <taxon>Kitasatosporales</taxon>
        <taxon>Streptomycetaceae</taxon>
        <taxon>Streptomyces</taxon>
    </lineage>
</organism>
<evidence type="ECO:0000313" key="4">
    <source>
        <dbReference type="Proteomes" id="UP000373149"/>
    </source>
</evidence>